<sequence length="65" mass="7508">MARWAPLIIRRRTESDAGFPVSRLGGDDRRMATYVILLVVVLFLALGLLGLLYYVLNRAEHERHR</sequence>
<dbReference type="AlphaFoldDB" id="E3J064"/>
<proteinExistence type="predicted"/>
<dbReference type="Proteomes" id="UP000002484">
    <property type="component" value="Chromosome"/>
</dbReference>
<dbReference type="HOGENOM" id="CLU_2843503_0_0_11"/>
<reference evidence="2 3" key="1">
    <citation type="submission" date="2010-10" db="EMBL/GenBank/DDBJ databases">
        <title>Complete sequence of Frankia sp. EuI1c.</title>
        <authorList>
            <consortium name="US DOE Joint Genome Institute"/>
            <person name="Lucas S."/>
            <person name="Copeland A."/>
            <person name="Lapidus A."/>
            <person name="Cheng J.-F."/>
            <person name="Bruce D."/>
            <person name="Goodwin L."/>
            <person name="Pitluck S."/>
            <person name="Chertkov O."/>
            <person name="Detter J.C."/>
            <person name="Han C."/>
            <person name="Tapia R."/>
            <person name="Land M."/>
            <person name="Hauser L."/>
            <person name="Jeffries C."/>
            <person name="Kyrpides N."/>
            <person name="Ivanova N."/>
            <person name="Mikhailova N."/>
            <person name="Beauchemin N."/>
            <person name="Sen A."/>
            <person name="Sur S.A."/>
            <person name="Gtari M."/>
            <person name="Wall L."/>
            <person name="Tisa L."/>
            <person name="Woyke T."/>
        </authorList>
    </citation>
    <scope>NUCLEOTIDE SEQUENCE [LARGE SCALE GENOMIC DNA]</scope>
    <source>
        <strain evidence="3">DSM 45817 / CECT 9037 / EuI1c</strain>
    </source>
</reference>
<gene>
    <name evidence="2" type="ordered locus">FraEuI1c_2308</name>
</gene>
<accession>E3J064</accession>
<name>E3J064_PSEI1</name>
<keyword evidence="1" id="KW-0472">Membrane</keyword>
<evidence type="ECO:0000313" key="3">
    <source>
        <dbReference type="Proteomes" id="UP000002484"/>
    </source>
</evidence>
<protein>
    <submittedName>
        <fullName evidence="2">Uncharacterized protein</fullName>
    </submittedName>
</protein>
<evidence type="ECO:0000256" key="1">
    <source>
        <dbReference type="SAM" id="Phobius"/>
    </source>
</evidence>
<evidence type="ECO:0000313" key="2">
    <source>
        <dbReference type="EMBL" id="ADP80347.1"/>
    </source>
</evidence>
<dbReference type="EMBL" id="CP002299">
    <property type="protein sequence ID" value="ADP80347.1"/>
    <property type="molecule type" value="Genomic_DNA"/>
</dbReference>
<dbReference type="InParanoid" id="E3J064"/>
<keyword evidence="1" id="KW-1133">Transmembrane helix</keyword>
<dbReference type="KEGG" id="fri:FraEuI1c_2308"/>
<keyword evidence="3" id="KW-1185">Reference proteome</keyword>
<feature type="transmembrane region" description="Helical" evidence="1">
    <location>
        <begin position="31"/>
        <end position="56"/>
    </location>
</feature>
<organism evidence="2 3">
    <name type="scientific">Pseudofrankia inefficax (strain DSM 45817 / CECT 9037 / DDB 130130 / EuI1c)</name>
    <name type="common">Frankia inefficax</name>
    <dbReference type="NCBI Taxonomy" id="298654"/>
    <lineage>
        <taxon>Bacteria</taxon>
        <taxon>Bacillati</taxon>
        <taxon>Actinomycetota</taxon>
        <taxon>Actinomycetes</taxon>
        <taxon>Frankiales</taxon>
        <taxon>Frankiaceae</taxon>
        <taxon>Pseudofrankia</taxon>
    </lineage>
</organism>
<keyword evidence="1" id="KW-0812">Transmembrane</keyword>